<feature type="domain" description="Acyltransferase 3" evidence="3">
    <location>
        <begin position="407"/>
        <end position="799"/>
    </location>
</feature>
<comment type="caution">
    <text evidence="4">The sequence shown here is derived from an EMBL/GenBank/DDBJ whole genome shotgun (WGS) entry which is preliminary data.</text>
</comment>
<keyword evidence="2" id="KW-0812">Transmembrane</keyword>
<feature type="transmembrane region" description="Helical" evidence="2">
    <location>
        <begin position="325"/>
        <end position="347"/>
    </location>
</feature>
<keyword evidence="2" id="KW-0472">Membrane</keyword>
<feature type="transmembrane region" description="Helical" evidence="2">
    <location>
        <begin position="458"/>
        <end position="479"/>
    </location>
</feature>
<dbReference type="Pfam" id="PF01757">
    <property type="entry name" value="Acyl_transf_3"/>
    <property type="match status" value="1"/>
</dbReference>
<dbReference type="PANTHER" id="PTHR11161:SF65">
    <property type="entry name" value="NOSE RESISTANT TO FLUOXETINE PROTEIN 6"/>
    <property type="match status" value="1"/>
</dbReference>
<feature type="transmembrane region" description="Helical" evidence="2">
    <location>
        <begin position="668"/>
        <end position="689"/>
    </location>
</feature>
<dbReference type="GO" id="GO:0016747">
    <property type="term" value="F:acyltransferase activity, transferring groups other than amino-acyl groups"/>
    <property type="evidence" value="ECO:0007669"/>
    <property type="project" value="InterPro"/>
</dbReference>
<evidence type="ECO:0000313" key="4">
    <source>
        <dbReference type="EMBL" id="KAF7636348.1"/>
    </source>
</evidence>
<gene>
    <name evidence="4" type="ORF">Mgra_00004334</name>
</gene>
<accession>A0A8S9ZSW6</accession>
<dbReference type="PANTHER" id="PTHR11161">
    <property type="entry name" value="O-ACYLTRANSFERASE"/>
    <property type="match status" value="1"/>
</dbReference>
<feature type="region of interest" description="Disordered" evidence="1">
    <location>
        <begin position="826"/>
        <end position="854"/>
    </location>
</feature>
<feature type="transmembrane region" description="Helical" evidence="2">
    <location>
        <begin position="638"/>
        <end position="656"/>
    </location>
</feature>
<keyword evidence="5" id="KW-1185">Reference proteome</keyword>
<evidence type="ECO:0000313" key="5">
    <source>
        <dbReference type="Proteomes" id="UP000605970"/>
    </source>
</evidence>
<evidence type="ECO:0000256" key="1">
    <source>
        <dbReference type="SAM" id="MobiDB-lite"/>
    </source>
</evidence>
<feature type="transmembrane region" description="Helical" evidence="2">
    <location>
        <begin position="779"/>
        <end position="802"/>
    </location>
</feature>
<dbReference type="InterPro" id="IPR052728">
    <property type="entry name" value="O2_lipid_transport_reg"/>
</dbReference>
<feature type="compositionally biased region" description="Polar residues" evidence="1">
    <location>
        <begin position="830"/>
        <end position="839"/>
    </location>
</feature>
<dbReference type="Proteomes" id="UP000605970">
    <property type="component" value="Unassembled WGS sequence"/>
</dbReference>
<dbReference type="EMBL" id="JABEBT010000031">
    <property type="protein sequence ID" value="KAF7636348.1"/>
    <property type="molecule type" value="Genomic_DNA"/>
</dbReference>
<protein>
    <submittedName>
        <fullName evidence="4">NRF domain-containing protein</fullName>
    </submittedName>
</protein>
<dbReference type="InterPro" id="IPR002656">
    <property type="entry name" value="Acyl_transf_3_dom"/>
</dbReference>
<feature type="transmembrane region" description="Helical" evidence="2">
    <location>
        <begin position="409"/>
        <end position="428"/>
    </location>
</feature>
<evidence type="ECO:0000259" key="3">
    <source>
        <dbReference type="Pfam" id="PF01757"/>
    </source>
</evidence>
<dbReference type="AlphaFoldDB" id="A0A8S9ZSW6"/>
<proteinExistence type="predicted"/>
<feature type="transmembrane region" description="Helical" evidence="2">
    <location>
        <begin position="747"/>
        <end position="767"/>
    </location>
</feature>
<sequence length="854" mass="99003">MFLNDCTNKIMFFKIILLLFLFQFYIKTTFSKVISINSKINDYDPFQLTREELLQLNQDYDAGYENNMGKFIGDFFSDSQSQLIIDLDLFKQLWNELTQMRQSTIDGEVDYIKEIINFFEPITKYDISAPCLSDLTHFLLTIYNYAKTANDASQCNNCTCTKEFRGEFRKFQWIFDVVDAMGKVPAAVPEIIFGQVLGQHVEKYQQKRINKVNYGKGNIVWLPYNRHNPLKAFSSQQFDPTAICRGNATKSTHFDDWNDYEKTCFDLMPLLNLGLCTPDTCTDYDVKRIIQFVYESVELALDTKLVCNCSNSRPENQIYNDQKSMAVLFLILAIASLMLFGTCYDVYVHKPLEKNLKLQRLKFNGENWKIKNIEPQSKFVTIILLFSMARNLNYILDTRMEEGQIRCLHGARFLSMCWVIFGHTYYYICTSLTTDNLLQTMQEFTKYFYNQMVVQAPLAVDSFFLLSGLLTSYIFLVKLQKNQFRLDSFSTWFAYYVRRYLRLTPVYLFVMILLVTVLNYISDGPFWRPIDPNYCRNSWWTNLLYINNFVLQEDSCMGWTWYLANDFQLYAFAPFLIIALHKYKIRGVLFGILLILLSSVFTVIISVIKGYPPAPLLTTKLQIIVILKEYWSDLYVKPYIRCGPYIVGCIVGYFLSECKRQRENKFQLSMIQLVIGWSVSTILGLYSIFGLYEYTRTGDISMWYSLTYAAIGRLSFAISLGWIAFACETNHGKTMNAILGHKMFIPLSKITFCAYLLHPILLQLYYFSRPSAFHFTHSFQLLLMFFAAVFCVYGCALLLSLAMEVPVANIDKLLFGPGGGGSQRLIESIGRSNTTGNSDKSVEQQKGEEEEGEK</sequence>
<feature type="transmembrane region" description="Helical" evidence="2">
    <location>
        <begin position="559"/>
        <end position="580"/>
    </location>
</feature>
<reference evidence="4" key="1">
    <citation type="journal article" date="2020" name="Ecol. Evol.">
        <title>Genome structure and content of the rice root-knot nematode (Meloidogyne graminicola).</title>
        <authorList>
            <person name="Phan N.T."/>
            <person name="Danchin E.G.J."/>
            <person name="Klopp C."/>
            <person name="Perfus-Barbeoch L."/>
            <person name="Kozlowski D.K."/>
            <person name="Koutsovoulos G.D."/>
            <person name="Lopez-Roques C."/>
            <person name="Bouchez O."/>
            <person name="Zahm M."/>
            <person name="Besnard G."/>
            <person name="Bellafiore S."/>
        </authorList>
    </citation>
    <scope>NUCLEOTIDE SEQUENCE</scope>
    <source>
        <strain evidence="4">VN-18</strain>
    </source>
</reference>
<keyword evidence="2" id="KW-1133">Transmembrane helix</keyword>
<evidence type="ECO:0000256" key="2">
    <source>
        <dbReference type="SAM" id="Phobius"/>
    </source>
</evidence>
<feature type="transmembrane region" description="Helical" evidence="2">
    <location>
        <begin position="500"/>
        <end position="521"/>
    </location>
</feature>
<organism evidence="4 5">
    <name type="scientific">Meloidogyne graminicola</name>
    <dbReference type="NCBI Taxonomy" id="189291"/>
    <lineage>
        <taxon>Eukaryota</taxon>
        <taxon>Metazoa</taxon>
        <taxon>Ecdysozoa</taxon>
        <taxon>Nematoda</taxon>
        <taxon>Chromadorea</taxon>
        <taxon>Rhabditida</taxon>
        <taxon>Tylenchina</taxon>
        <taxon>Tylenchomorpha</taxon>
        <taxon>Tylenchoidea</taxon>
        <taxon>Meloidogynidae</taxon>
        <taxon>Meloidogyninae</taxon>
        <taxon>Meloidogyne</taxon>
    </lineage>
</organism>
<dbReference type="OrthoDB" id="118951at2759"/>
<name>A0A8S9ZSW6_9BILA</name>
<feature type="transmembrane region" description="Helical" evidence="2">
    <location>
        <begin position="587"/>
        <end position="608"/>
    </location>
</feature>
<feature type="transmembrane region" description="Helical" evidence="2">
    <location>
        <begin position="701"/>
        <end position="726"/>
    </location>
</feature>